<dbReference type="AlphaFoldDB" id="A0A2P2PYL5"/>
<evidence type="ECO:0000256" key="1">
    <source>
        <dbReference type="SAM" id="Phobius"/>
    </source>
</evidence>
<dbReference type="EMBL" id="GGEC01079357">
    <property type="protein sequence ID" value="MBX59841.1"/>
    <property type="molecule type" value="Transcribed_RNA"/>
</dbReference>
<keyword evidence="1" id="KW-0812">Transmembrane</keyword>
<accession>A0A2P2PYL5</accession>
<protein>
    <submittedName>
        <fullName evidence="2">Uncharacterized protein</fullName>
    </submittedName>
</protein>
<reference evidence="2" key="1">
    <citation type="submission" date="2018-02" db="EMBL/GenBank/DDBJ databases">
        <title>Rhizophora mucronata_Transcriptome.</title>
        <authorList>
            <person name="Meera S.P."/>
            <person name="Sreeshan A."/>
            <person name="Augustine A."/>
        </authorList>
    </citation>
    <scope>NUCLEOTIDE SEQUENCE</scope>
    <source>
        <tissue evidence="2">Leaf</tissue>
    </source>
</reference>
<feature type="transmembrane region" description="Helical" evidence="1">
    <location>
        <begin position="6"/>
        <end position="28"/>
    </location>
</feature>
<proteinExistence type="predicted"/>
<sequence length="30" mass="3436">MSSDHFIESLIYCLYCSMINLKVLLLICGL</sequence>
<name>A0A2P2PYL5_RHIMU</name>
<keyword evidence="1" id="KW-0472">Membrane</keyword>
<organism evidence="2">
    <name type="scientific">Rhizophora mucronata</name>
    <name type="common">Asiatic mangrove</name>
    <dbReference type="NCBI Taxonomy" id="61149"/>
    <lineage>
        <taxon>Eukaryota</taxon>
        <taxon>Viridiplantae</taxon>
        <taxon>Streptophyta</taxon>
        <taxon>Embryophyta</taxon>
        <taxon>Tracheophyta</taxon>
        <taxon>Spermatophyta</taxon>
        <taxon>Magnoliopsida</taxon>
        <taxon>eudicotyledons</taxon>
        <taxon>Gunneridae</taxon>
        <taxon>Pentapetalae</taxon>
        <taxon>rosids</taxon>
        <taxon>fabids</taxon>
        <taxon>Malpighiales</taxon>
        <taxon>Rhizophoraceae</taxon>
        <taxon>Rhizophora</taxon>
    </lineage>
</organism>
<keyword evidence="1" id="KW-1133">Transmembrane helix</keyword>
<evidence type="ECO:0000313" key="2">
    <source>
        <dbReference type="EMBL" id="MBX59841.1"/>
    </source>
</evidence>